<dbReference type="AlphaFoldDB" id="A0A0J7IR14"/>
<name>A0A0J7IR14_9FLAO</name>
<keyword evidence="2" id="KW-1185">Reference proteome</keyword>
<organism evidence="1 2">
    <name type="scientific">Chryseobacterium koreense CCUG 49689</name>
    <dbReference type="NCBI Taxonomy" id="1304281"/>
    <lineage>
        <taxon>Bacteria</taxon>
        <taxon>Pseudomonadati</taxon>
        <taxon>Bacteroidota</taxon>
        <taxon>Flavobacteriia</taxon>
        <taxon>Flavobacteriales</taxon>
        <taxon>Weeksellaceae</taxon>
        <taxon>Chryseobacterium group</taxon>
        <taxon>Chryseobacterium</taxon>
    </lineage>
</organism>
<evidence type="ECO:0000313" key="1">
    <source>
        <dbReference type="EMBL" id="KMQ68294.1"/>
    </source>
</evidence>
<dbReference type="Proteomes" id="UP000035900">
    <property type="component" value="Unassembled WGS sequence"/>
</dbReference>
<dbReference type="EMBL" id="LFNG01000051">
    <property type="protein sequence ID" value="KMQ68294.1"/>
    <property type="molecule type" value="Genomic_DNA"/>
</dbReference>
<sequence>MPHFWNNTNAVAVNVDELVPRFWSSQNVLSKEISRNREKPYGVKALQRGGGKNMKLIIDFDSLPNHIQQKLGDPRKVEHNLLYFYKTDSVAVDFYTNFTRPDGSYLSPDEQQRYITNASVLISILKLREKYQIERLKLGMSLKGLNTFLCEESNSFNPILLKRFDIQHNLPTHPTRFKEALNDFETPFNEWPYNFAAIIKDIEGKRKQNARIVDDVTEAILNGLFANISHKPTATEIYRAYEAFLSGYAQVYNEDTGEIYDPKGFPKLSESTVRLYLSSWENKAATYKQRSGDRQKYMGQFKPYHQLERPKFAGSLISIDDRNPPFKDLDGNRVWFYNGIDLASECFTVFVYGKTKEGIITEFYRQMVRNYTEWGLNLPDGLEAESALNSSFTDTFLQEGYMFQNIRIEANNARGKRIERYFGALRYEVEKQREGWLARPHAKSESNQMGPKAVPQIPYDQIVEGAIQDIYTWNNSPHSQDSSVTRWEFFLQNQHPELKPTNWKAILPFLGYHQKSSCNTGYIKLQGKARAIAQNGQICLGEPLINVMKAIEGKDVDVYWLDDNAGNVMKALAFYEGRFICEVQEMPKYNRAIIERTAADDEAREIQSSYVSTVESFIRHQEKALMKVNIFQQPKPEPKNGFFIPGMKHNRFQPQTTDAEIIDTDDAEKMAMVPSVSWQNSFFK</sequence>
<protein>
    <submittedName>
        <fullName evidence="1">Uncharacterized protein</fullName>
    </submittedName>
</protein>
<dbReference type="RefSeq" id="WP_048500811.1">
    <property type="nucleotide sequence ID" value="NZ_LFNG01000051.1"/>
</dbReference>
<comment type="caution">
    <text evidence="1">The sequence shown here is derived from an EMBL/GenBank/DDBJ whole genome shotgun (WGS) entry which is preliminary data.</text>
</comment>
<reference evidence="1 2" key="1">
    <citation type="journal article" date="2004" name="Int. J. Syst. Evol. Microbiol.">
        <title>Kaistella koreensis gen. nov., sp. nov., a novel member of the Chryseobacterium-Bergeyella-Riemerella branch.</title>
        <authorList>
            <person name="Kim M.K."/>
            <person name="Im W.T."/>
            <person name="Shin Y.K."/>
            <person name="Lim J.H."/>
            <person name="Kim S.H."/>
            <person name="Lee B.C."/>
            <person name="Park M.Y."/>
            <person name="Lee K.Y."/>
            <person name="Lee S.T."/>
        </authorList>
    </citation>
    <scope>NUCLEOTIDE SEQUENCE [LARGE SCALE GENOMIC DNA]</scope>
    <source>
        <strain evidence="1 2">CCUG 49689</strain>
    </source>
</reference>
<accession>A0A0J7IR14</accession>
<evidence type="ECO:0000313" key="2">
    <source>
        <dbReference type="Proteomes" id="UP000035900"/>
    </source>
</evidence>
<dbReference type="PATRIC" id="fig|1304281.5.peg.3208"/>
<proteinExistence type="predicted"/>
<gene>
    <name evidence="1" type="ORF">ACM44_14685</name>
</gene>
<dbReference type="OrthoDB" id="612554at2"/>
<dbReference type="STRING" id="1304281.ACM44_14685"/>